<dbReference type="EMBL" id="JBBKTX010000012">
    <property type="protein sequence ID" value="MFK4752977.1"/>
    <property type="molecule type" value="Genomic_DNA"/>
</dbReference>
<name>A0ABW8NJB0_9GAMM</name>
<evidence type="ECO:0000313" key="4">
    <source>
        <dbReference type="Proteomes" id="UP001620597"/>
    </source>
</evidence>
<dbReference type="Pfam" id="PF04319">
    <property type="entry name" value="NifZ"/>
    <property type="match status" value="1"/>
</dbReference>
<accession>A0ABW8NJB0</accession>
<evidence type="ECO:0000256" key="1">
    <source>
        <dbReference type="ARBA" id="ARBA00008027"/>
    </source>
</evidence>
<evidence type="ECO:0000313" key="3">
    <source>
        <dbReference type="EMBL" id="MFK4752977.1"/>
    </source>
</evidence>
<comment type="caution">
    <text evidence="3">The sequence shown here is derived from an EMBL/GenBank/DDBJ whole genome shotgun (WGS) entry which is preliminary data.</text>
</comment>
<organism evidence="3 4">
    <name type="scientific">Oceanobacter antarcticus</name>
    <dbReference type="NCBI Taxonomy" id="3133425"/>
    <lineage>
        <taxon>Bacteria</taxon>
        <taxon>Pseudomonadati</taxon>
        <taxon>Pseudomonadota</taxon>
        <taxon>Gammaproteobacteria</taxon>
        <taxon>Oceanospirillales</taxon>
        <taxon>Oceanospirillaceae</taxon>
        <taxon>Oceanobacter</taxon>
    </lineage>
</organism>
<dbReference type="Proteomes" id="UP001620597">
    <property type="component" value="Unassembled WGS sequence"/>
</dbReference>
<sequence length="85" mass="9064">MTQLQKGDAVFATVTITNDGSVPSAPESHVFAEPGTMGMLVNTGHLEEDPEQEMLLVCFPDDAGNPIHLVTCFPDEISAEPPTSH</sequence>
<proteinExistence type="inferred from homology"/>
<reference evidence="3 4" key="1">
    <citation type="submission" date="2024-03" db="EMBL/GenBank/DDBJ databases">
        <title>High-quality draft genome sequence of Oceanobacter sp. wDCs-4.</title>
        <authorList>
            <person name="Dong C."/>
        </authorList>
    </citation>
    <scope>NUCLEOTIDE SEQUENCE [LARGE SCALE GENOMIC DNA]</scope>
    <source>
        <strain evidence="4">wDCs-4</strain>
    </source>
</reference>
<dbReference type="RefSeq" id="WP_369855477.1">
    <property type="nucleotide sequence ID" value="NZ_JBBKTX010000012.1"/>
</dbReference>
<keyword evidence="4" id="KW-1185">Reference proteome</keyword>
<dbReference type="InterPro" id="IPR007415">
    <property type="entry name" value="Nitrogenase_MoFe_mat_NifZ"/>
</dbReference>
<keyword evidence="2" id="KW-0535">Nitrogen fixation</keyword>
<gene>
    <name evidence="3" type="ORF">WG929_11200</name>
</gene>
<comment type="similarity">
    <text evidence="1">Belongs to the NifZ family.</text>
</comment>
<protein>
    <submittedName>
        <fullName evidence="3">Nitrogen fixation protein NifZ</fullName>
    </submittedName>
</protein>
<evidence type="ECO:0000256" key="2">
    <source>
        <dbReference type="ARBA" id="ARBA00023231"/>
    </source>
</evidence>